<proteinExistence type="predicted"/>
<dbReference type="InterPro" id="IPR000595">
    <property type="entry name" value="cNMP-bd_dom"/>
</dbReference>
<name>A0A8B6G4M1_MYTGA</name>
<reference evidence="2" key="1">
    <citation type="submission" date="2018-11" db="EMBL/GenBank/DDBJ databases">
        <authorList>
            <person name="Alioto T."/>
            <person name="Alioto T."/>
        </authorList>
    </citation>
    <scope>NUCLEOTIDE SEQUENCE</scope>
</reference>
<dbReference type="InterPro" id="IPR014710">
    <property type="entry name" value="RmlC-like_jellyroll"/>
</dbReference>
<dbReference type="PROSITE" id="PS00889">
    <property type="entry name" value="CNMP_BINDING_2"/>
    <property type="match status" value="1"/>
</dbReference>
<evidence type="ECO:0000313" key="2">
    <source>
        <dbReference type="EMBL" id="VDI58493.1"/>
    </source>
</evidence>
<dbReference type="PROSITE" id="PS50042">
    <property type="entry name" value="CNMP_BINDING_3"/>
    <property type="match status" value="1"/>
</dbReference>
<organism evidence="2 3">
    <name type="scientific">Mytilus galloprovincialis</name>
    <name type="common">Mediterranean mussel</name>
    <dbReference type="NCBI Taxonomy" id="29158"/>
    <lineage>
        <taxon>Eukaryota</taxon>
        <taxon>Metazoa</taxon>
        <taxon>Spiralia</taxon>
        <taxon>Lophotrochozoa</taxon>
        <taxon>Mollusca</taxon>
        <taxon>Bivalvia</taxon>
        <taxon>Autobranchia</taxon>
        <taxon>Pteriomorphia</taxon>
        <taxon>Mytilida</taxon>
        <taxon>Mytiloidea</taxon>
        <taxon>Mytilidae</taxon>
        <taxon>Mytilinae</taxon>
        <taxon>Mytilus</taxon>
    </lineage>
</organism>
<accession>A0A8B6G4M1</accession>
<evidence type="ECO:0000259" key="1">
    <source>
        <dbReference type="PROSITE" id="PS50042"/>
    </source>
</evidence>
<feature type="domain" description="Cyclic nucleotide-binding" evidence="1">
    <location>
        <begin position="246"/>
        <end position="366"/>
    </location>
</feature>
<sequence>MKFEELSTLRTSFLPIRKQLPLGHINSGSSKLKENGNTICNNVRMVRFRSDGMLFPKPIVFHNLSSFLPDIKLQYHESSHMSLFEQYRQSGIIALLINGEIVIRKRRHWKTKLKASKYFYDPINRRISTPETLIDETEIAPIIVIQPLVRFRRAVKNVQTLLKATVINNGQNSRNEGKLFSWAQDFMSTRREFEMHGLSFDPADYKARREACLSNEAKTVLSMDPDERTEDHLKIALLALNQAVNAFSEFPITMQRSLVRVGWYEHFEDKRVIIRQGHMADNFYLIISGTAIVTIMDTEQSVRTAAVLTKGNSFGELALMHGSKRTATVTCKNSVELLAVGRDDFIDIFMPITKDQEPEHIRFLRSINILHGWPIECLPYHDPKICCFTFFRRGVLLCKDSNNSEWVYIIKTGNCRVLKSLHPTRPTIPISEHDIKNSHDIIKLPPLISPRSISSCNTSVSIQSSLSHTTHLSSASRKKKRRRCTVDSLIHILHSTSDSPHLNLEEHKKEVEMLYDKLHNNFDRRGKRYSKVFEKLDKKVDKENIVEEKLFVQIQNLCPKDVFGLEQVAFGMIGNTTSTILVSDGAECILINKKYFQQHLNDEGAKRLRRTLQPLPSEESLQQKLQDKTNWEAYKALTVIDQILYKRQVQNTDSLFY</sequence>
<dbReference type="InterPro" id="IPR018490">
    <property type="entry name" value="cNMP-bd_dom_sf"/>
</dbReference>
<gene>
    <name evidence="2" type="ORF">MGAL_10B036384</name>
</gene>
<dbReference type="Gene3D" id="2.60.120.10">
    <property type="entry name" value="Jelly Rolls"/>
    <property type="match status" value="1"/>
</dbReference>
<dbReference type="SUPFAM" id="SSF51206">
    <property type="entry name" value="cAMP-binding domain-like"/>
    <property type="match status" value="2"/>
</dbReference>
<comment type="caution">
    <text evidence="2">The sequence shown here is derived from an EMBL/GenBank/DDBJ whole genome shotgun (WGS) entry which is preliminary data.</text>
</comment>
<dbReference type="Pfam" id="PF00027">
    <property type="entry name" value="cNMP_binding"/>
    <property type="match status" value="1"/>
</dbReference>
<dbReference type="EMBL" id="UYJE01007853">
    <property type="protein sequence ID" value="VDI58493.1"/>
    <property type="molecule type" value="Genomic_DNA"/>
</dbReference>
<evidence type="ECO:0000313" key="3">
    <source>
        <dbReference type="Proteomes" id="UP000596742"/>
    </source>
</evidence>
<dbReference type="AlphaFoldDB" id="A0A8B6G4M1"/>
<keyword evidence="3" id="KW-1185">Reference proteome</keyword>
<dbReference type="InterPro" id="IPR018488">
    <property type="entry name" value="cNMP-bd_CS"/>
</dbReference>
<dbReference type="Proteomes" id="UP000596742">
    <property type="component" value="Unassembled WGS sequence"/>
</dbReference>
<dbReference type="PANTHER" id="PTHR23011">
    <property type="entry name" value="CYCLIC NUCLEOTIDE-BINDING DOMAIN CONTAINING PROTEIN"/>
    <property type="match status" value="1"/>
</dbReference>
<dbReference type="CDD" id="cd00038">
    <property type="entry name" value="CAP_ED"/>
    <property type="match status" value="1"/>
</dbReference>
<protein>
    <recommendedName>
        <fullName evidence="1">Cyclic nucleotide-binding domain-containing protein</fullName>
    </recommendedName>
</protein>
<dbReference type="OrthoDB" id="166212at2759"/>
<dbReference type="SMART" id="SM00100">
    <property type="entry name" value="cNMP"/>
    <property type="match status" value="1"/>
</dbReference>
<dbReference type="PANTHER" id="PTHR23011:SF28">
    <property type="entry name" value="CYCLIC NUCLEOTIDE-BINDING DOMAIN CONTAINING PROTEIN"/>
    <property type="match status" value="1"/>
</dbReference>